<organism evidence="2 3">
    <name type="scientific">Actinomadura luzonensis</name>
    <dbReference type="NCBI Taxonomy" id="2805427"/>
    <lineage>
        <taxon>Bacteria</taxon>
        <taxon>Bacillati</taxon>
        <taxon>Actinomycetota</taxon>
        <taxon>Actinomycetes</taxon>
        <taxon>Streptosporangiales</taxon>
        <taxon>Thermomonosporaceae</taxon>
        <taxon>Actinomadura</taxon>
    </lineage>
</organism>
<gene>
    <name evidence="2" type="ORF">MF672_005615</name>
</gene>
<keyword evidence="1" id="KW-0472">Membrane</keyword>
<dbReference type="RefSeq" id="WP_247815170.1">
    <property type="nucleotide sequence ID" value="NZ_JAKRKC020000001.1"/>
</dbReference>
<protein>
    <submittedName>
        <fullName evidence="2">Uncharacterized protein</fullName>
    </submittedName>
</protein>
<proteinExistence type="predicted"/>
<feature type="transmembrane region" description="Helical" evidence="1">
    <location>
        <begin position="77"/>
        <end position="96"/>
    </location>
</feature>
<feature type="transmembrane region" description="Helical" evidence="1">
    <location>
        <begin position="35"/>
        <end position="65"/>
    </location>
</feature>
<dbReference type="Proteomes" id="UP001317259">
    <property type="component" value="Unassembled WGS sequence"/>
</dbReference>
<reference evidence="2 3" key="1">
    <citation type="submission" date="2022-04" db="EMBL/GenBank/DDBJ databases">
        <title>Genome draft of Actinomadura sp. ATCC 31491.</title>
        <authorList>
            <person name="Shi X."/>
            <person name="Du Y."/>
        </authorList>
    </citation>
    <scope>NUCLEOTIDE SEQUENCE [LARGE SCALE GENOMIC DNA]</scope>
    <source>
        <strain evidence="2 3">ATCC 31491</strain>
    </source>
</reference>
<keyword evidence="1" id="KW-1133">Transmembrane helix</keyword>
<evidence type="ECO:0000313" key="2">
    <source>
        <dbReference type="EMBL" id="MCK2213275.1"/>
    </source>
</evidence>
<keyword evidence="1" id="KW-0812">Transmembrane</keyword>
<evidence type="ECO:0000313" key="3">
    <source>
        <dbReference type="Proteomes" id="UP001317259"/>
    </source>
</evidence>
<dbReference type="EMBL" id="JAKRKC020000001">
    <property type="protein sequence ID" value="MCK2213275.1"/>
    <property type="molecule type" value="Genomic_DNA"/>
</dbReference>
<evidence type="ECO:0000256" key="1">
    <source>
        <dbReference type="SAM" id="Phobius"/>
    </source>
</evidence>
<accession>A0ABT0FLR3</accession>
<sequence length="154" mass="16572">MPAHLVSLLLPGVLGLVLGEAFLRHQIEALQRALGSMTFIVVEALGALLIDFPLAFLSSLLYLALTPGTGPAREGMLAGARFLTTFLLLVALMAVLRRFTGRFDVAGLHAAVRTSIIAARDGLSWRFPLMMGLFLVADYLLCMLAGLLAYQTLT</sequence>
<keyword evidence="3" id="KW-1185">Reference proteome</keyword>
<comment type="caution">
    <text evidence="2">The sequence shown here is derived from an EMBL/GenBank/DDBJ whole genome shotgun (WGS) entry which is preliminary data.</text>
</comment>
<feature type="transmembrane region" description="Helical" evidence="1">
    <location>
        <begin position="129"/>
        <end position="150"/>
    </location>
</feature>
<name>A0ABT0FLR3_9ACTN</name>